<reference evidence="1 2" key="1">
    <citation type="submission" date="2019-12" db="EMBL/GenBank/DDBJ databases">
        <title>Draft genome sequencing of Halomonas icarensis D1-1.</title>
        <authorList>
            <person name="Pandiyan K."/>
            <person name="Kushwaha P."/>
            <person name="Gowdham M."/>
            <person name="Chakdar H."/>
            <person name="Singh A."/>
            <person name="Kumar M."/>
            <person name="Saxena A.K."/>
        </authorList>
    </citation>
    <scope>NUCLEOTIDE SEQUENCE [LARGE SCALE GENOMIC DNA]</scope>
    <source>
        <strain evidence="1 2">D1-1</strain>
    </source>
</reference>
<gene>
    <name evidence="1" type="ORF">GRB80_00380</name>
</gene>
<keyword evidence="2" id="KW-1185">Reference proteome</keyword>
<evidence type="ECO:0000313" key="1">
    <source>
        <dbReference type="EMBL" id="NAW11306.1"/>
    </source>
</evidence>
<evidence type="ECO:0000313" key="2">
    <source>
        <dbReference type="Proteomes" id="UP000448235"/>
    </source>
</evidence>
<dbReference type="Proteomes" id="UP000448235">
    <property type="component" value="Unassembled WGS sequence"/>
</dbReference>
<sequence length="233" mass="25963">MTTTHKHFTQVTENYRAMRDKLETAAGELKRLQGQRAATMQSSRDAGRQWRQIFKDAGGAAGKEVRELQAEERTLAAEVEQLDVLINELTPHVAELRHWASQLRQQHIAHLAEARRDTAANRLDAAMAEVFEKPEGQELLKALAQRADSIRSEVVEDHSFMGGIGFDGHESSKPGFMAKISGDDRRKIAAEAEKRKRAMIADAVIERMAALGDEKTRFEGDLEGPLAPLACEH</sequence>
<dbReference type="EMBL" id="WUTS01000001">
    <property type="protein sequence ID" value="NAW11306.1"/>
    <property type="molecule type" value="Genomic_DNA"/>
</dbReference>
<proteinExistence type="predicted"/>
<protein>
    <submittedName>
        <fullName evidence="1">Uncharacterized protein</fullName>
    </submittedName>
</protein>
<name>A0A7X4VW67_9GAMM</name>
<organism evidence="1 2">
    <name type="scientific">Halomonas icarae</name>
    <dbReference type="NCBI Taxonomy" id="2691040"/>
    <lineage>
        <taxon>Bacteria</taxon>
        <taxon>Pseudomonadati</taxon>
        <taxon>Pseudomonadota</taxon>
        <taxon>Gammaproteobacteria</taxon>
        <taxon>Oceanospirillales</taxon>
        <taxon>Halomonadaceae</taxon>
        <taxon>Halomonas</taxon>
    </lineage>
</organism>
<comment type="caution">
    <text evidence="1">The sequence shown here is derived from an EMBL/GenBank/DDBJ whole genome shotgun (WGS) entry which is preliminary data.</text>
</comment>
<accession>A0A7X4VW67</accession>
<dbReference type="AlphaFoldDB" id="A0A7X4VW67"/>
<dbReference type="RefSeq" id="WP_161422147.1">
    <property type="nucleotide sequence ID" value="NZ_JARWMY010000002.1"/>
</dbReference>